<dbReference type="PANTHER" id="PTHR10183:SF423">
    <property type="entry name" value="LEUCINE-RICH REPEAT PROTEIN (LRRP)"/>
    <property type="match status" value="1"/>
</dbReference>
<dbReference type="SMART" id="SM00230">
    <property type="entry name" value="CysPc"/>
    <property type="match status" value="1"/>
</dbReference>
<protein>
    <submittedName>
        <fullName evidence="10">Calpain cysteine protease family protein</fullName>
    </submittedName>
</protein>
<comment type="subcellular location">
    <subcellularLocation>
        <location evidence="1">Membrane</location>
    </subcellularLocation>
</comment>
<dbReference type="GO" id="GO:0004198">
    <property type="term" value="F:calcium-dependent cysteine-type endopeptidase activity"/>
    <property type="evidence" value="ECO:0007669"/>
    <property type="project" value="InterPro"/>
</dbReference>
<keyword evidence="2" id="KW-0813">Transport</keyword>
<evidence type="ECO:0000256" key="3">
    <source>
        <dbReference type="ARBA" id="ARBA00022692"/>
    </source>
</evidence>
<evidence type="ECO:0000256" key="7">
    <source>
        <dbReference type="PROSITE-ProRule" id="PRU00239"/>
    </source>
</evidence>
<dbReference type="Proteomes" id="UP000318447">
    <property type="component" value="Unassembled WGS sequence"/>
</dbReference>
<evidence type="ECO:0000313" key="11">
    <source>
        <dbReference type="Proteomes" id="UP000318447"/>
    </source>
</evidence>
<keyword evidence="10" id="KW-0645">Protease</keyword>
<accession>A0A504XLB8</accession>
<dbReference type="VEuPathDB" id="TriTrypDB:LdCL_300025700"/>
<dbReference type="Gene3D" id="1.20.120.1770">
    <property type="match status" value="1"/>
</dbReference>
<dbReference type="SUPFAM" id="SSF54001">
    <property type="entry name" value="Cysteine proteinases"/>
    <property type="match status" value="1"/>
</dbReference>
<feature type="transmembrane region" description="Helical" evidence="8">
    <location>
        <begin position="1497"/>
        <end position="1520"/>
    </location>
</feature>
<dbReference type="GO" id="GO:0006508">
    <property type="term" value="P:proteolysis"/>
    <property type="evidence" value="ECO:0007669"/>
    <property type="project" value="UniProtKB-KW"/>
</dbReference>
<reference evidence="11" key="1">
    <citation type="submission" date="2019-02" db="EMBL/GenBank/DDBJ databases">
        <title>FDA dAtabase for Regulatory Grade micrObial Sequences (FDA-ARGOS): Supporting development and validation of Infectious Disease Dx tests.</title>
        <authorList>
            <person name="Duncan R."/>
            <person name="Fisher C."/>
            <person name="Tallon L."/>
            <person name="Sadzewicz L."/>
            <person name="Sengamalay N."/>
            <person name="Ott S."/>
            <person name="Godinez A."/>
            <person name="Nagaraj S."/>
            <person name="Vavikolanu K."/>
            <person name="Nadendla S."/>
            <person name="Aluvathingal J."/>
            <person name="Sichtig H."/>
        </authorList>
    </citation>
    <scope>NUCLEOTIDE SEQUENCE [LARGE SCALE GENOMIC DNA]</scope>
    <source>
        <strain evidence="11">FDAARGOS_361</strain>
    </source>
</reference>
<feature type="transmembrane region" description="Helical" evidence="8">
    <location>
        <begin position="1381"/>
        <end position="1398"/>
    </location>
</feature>
<dbReference type="FunFam" id="3.80.10.10:FF:001552">
    <property type="entry name" value="Calpain-like cysteine peptidase, putative"/>
    <property type="match status" value="1"/>
</dbReference>
<feature type="transmembrane region" description="Helical" evidence="8">
    <location>
        <begin position="1532"/>
        <end position="1553"/>
    </location>
</feature>
<dbReference type="InterPro" id="IPR022684">
    <property type="entry name" value="Calpain_cysteine_protease"/>
</dbReference>
<dbReference type="VEuPathDB" id="TriTrypDB:LdBPK_302040.1"/>
<dbReference type="SMART" id="SM00720">
    <property type="entry name" value="calpain_III"/>
    <property type="match status" value="1"/>
</dbReference>
<name>A0A504XLB8_LEIDO</name>
<dbReference type="Pfam" id="PF03188">
    <property type="entry name" value="Cytochrom_B561"/>
    <property type="match status" value="1"/>
</dbReference>
<dbReference type="InterPro" id="IPR022683">
    <property type="entry name" value="Calpain_III"/>
</dbReference>
<proteinExistence type="predicted"/>
<evidence type="ECO:0000256" key="6">
    <source>
        <dbReference type="ARBA" id="ARBA00023136"/>
    </source>
</evidence>
<keyword evidence="6 8" id="KW-0472">Membrane</keyword>
<dbReference type="InterPro" id="IPR001300">
    <property type="entry name" value="Peptidase_C2_calpain_cat"/>
</dbReference>
<feature type="domain" description="Calpain catalytic" evidence="9">
    <location>
        <begin position="272"/>
        <end position="802"/>
    </location>
</feature>
<feature type="transmembrane region" description="Helical" evidence="8">
    <location>
        <begin position="1350"/>
        <end position="1369"/>
    </location>
</feature>
<feature type="transmembrane region" description="Helical" evidence="8">
    <location>
        <begin position="1459"/>
        <end position="1485"/>
    </location>
</feature>
<dbReference type="VEuPathDB" id="TriTrypDB:LDHU3_30.2780"/>
<dbReference type="GO" id="GO:0016020">
    <property type="term" value="C:membrane"/>
    <property type="evidence" value="ECO:0007669"/>
    <property type="project" value="UniProtKB-SubCell"/>
</dbReference>
<evidence type="ECO:0000256" key="1">
    <source>
        <dbReference type="ARBA" id="ARBA00004370"/>
    </source>
</evidence>
<evidence type="ECO:0000256" key="8">
    <source>
        <dbReference type="SAM" id="Phobius"/>
    </source>
</evidence>
<dbReference type="InterPro" id="IPR006593">
    <property type="entry name" value="Cyt_b561/ferric_Rdtase_TM"/>
</dbReference>
<keyword evidence="5 8" id="KW-1133">Transmembrane helix</keyword>
<sequence length="1587" mass="173602">MSYYIGYSQREIYKKRCNELGCACNSAVVRLLSDVPGEVTGLTSLDLSRNFLGRKGIIPLLDVIESAVQLRSLDLRDQQLSNDTVEVICARLRRHPSLLKLNLSNNPITLAISSALLELANQNSVLQYIYLENTLVRPSMVTAIEVQLEKNRALARTALAESQVADGKPRRIFVIASSVAGTCAAGSKPGSPRAEQAVLSTPVGSGKSAAAMLLRNADAASTAAGSTGWRQRIPAHELQHVFRSYTHAVADFFFDVNPTKDVWAWCEERHYVFDDDQFNSHNDHLHRTARHTYGIAGWRRVGELYPDATLFGWEGATRNANDTARQAAPSINGAGAQDTCEDPVEDMMGAERAAAGDGRRGSDAEYLHATSVFWQLPKDVPEGFTWTFTALMASVKETQLLHALFCASATGLPDGGTRVQRGTACPGIYTMRMFVEGQWRYLLVDDFLPVDKYGRLIFTKPSMDNRAFWPCIFEKMLAKLHGGYHVLDAHFDKHHAGIDSPNIRKPIARLFLSKENLQRPNDGAGGGGDTDWGTVPDDTLVCEEVAKNCGRVMSRLTRGIYDSYQLHPVEQAPTTLFEGLHKVLGVPLCSADAREGYGNPPCGRRTASVKRSFLGSHSVSVDSPAGAFGVSSYLTAAIAFSRDASRTFSGIHPRCGYQIVRVCHAGGVRLLELRNPWCGTEKWTGDWADDSPLWKKHPEIAELLLTGAHGGRRTQRGGSNLLQLSNSASTLANTPLKRSLLTALGEMGGSLAEASSMTPVCSVTRPSRRAAATRPHVQKSAFWISYTDFLQNFEWVHTCRVFGDEFHRQDVHGTWTRDSAGGNAREPSWYRNPHYRLSFPYRTTVHVQLTRRDPRLRRTRGAVRGQDDGVGGIGLQLLRDTHYPLHCPTISRGQAEISTAASLPMSSVEDIVAGNQEDDGSIKEALGCRDLGASDRGCGCAFSSVLSSEERQSGDCLSLGILLDAGAQYWIVPTTYAPRVLDEFDLSVTSTSPFILQEAQESQYWDQRTVPPELLCCASASAQEVERNEGEVAIVFDSKSRVSSDANLLLQKQKQRSSRRLARNSVSHSIETESATVSSGACRIVVAATMHLAAAGVDMRNFGVDEAYEQRSVPPEDVHGTPTLQLAIVTGEVDGEGRPSRTVGEIDPHAAHTYVLDRHTVLETAITPAPHNSVEHHTAICTLHPAGARVHVDYRVWCAAPLLEVMSVPAWPKQEVTLCWDDEKGSGNYYEGTGHPQVELSRLRPFQRFAISLRMVDYDTIEPAIMFSVICNDRQRGEPVEGQLGNRAVLSQSAYVNGTYVKASFDLDERPPESLIIISCLQPTGSKGRCVMTISSDSADYRVHPLRVAAAYPLLAAIGIIVPVPLQLFRKSGTYTGIFEYHPICMMLAFVMVMPDAVRDSKQLRQGHRRSPLEDRPPRHEIIMRHQLASFLMELAAAGGFAAVEYTKLKKHYPHLQSLHSIVGTFCGLTIVCQIVLGSILRYLLAPANPKRPIVRTVHSCVSATIAVTAMMAMAGGFLATEYAERMIPPSLIRTAIVLAAVATTGVVGGGIAGPAVGAAFPLFASVAVRERHACLTQDTMSRNSGL</sequence>
<keyword evidence="3 8" id="KW-0812">Transmembrane</keyword>
<dbReference type="PROSITE" id="PS50203">
    <property type="entry name" value="CALPAIN_CAT"/>
    <property type="match status" value="1"/>
</dbReference>
<dbReference type="InterPro" id="IPR036213">
    <property type="entry name" value="Calpain_III_sf"/>
</dbReference>
<organism evidence="10 11">
    <name type="scientific">Leishmania donovani</name>
    <dbReference type="NCBI Taxonomy" id="5661"/>
    <lineage>
        <taxon>Eukaryota</taxon>
        <taxon>Discoba</taxon>
        <taxon>Euglenozoa</taxon>
        <taxon>Kinetoplastea</taxon>
        <taxon>Metakinetoplastina</taxon>
        <taxon>Trypanosomatida</taxon>
        <taxon>Trypanosomatidae</taxon>
        <taxon>Leishmaniinae</taxon>
        <taxon>Leishmania</taxon>
    </lineage>
</organism>
<dbReference type="SUPFAM" id="SSF52047">
    <property type="entry name" value="RNI-like"/>
    <property type="match status" value="1"/>
</dbReference>
<keyword evidence="10" id="KW-0378">Hydrolase</keyword>
<dbReference type="Pfam" id="PF00648">
    <property type="entry name" value="Peptidase_C2"/>
    <property type="match status" value="2"/>
</dbReference>
<dbReference type="InterPro" id="IPR032675">
    <property type="entry name" value="LRR_dom_sf"/>
</dbReference>
<dbReference type="SUPFAM" id="SSF49758">
    <property type="entry name" value="Calpain large subunit, middle domain (domain III)"/>
    <property type="match status" value="1"/>
</dbReference>
<evidence type="ECO:0000313" key="10">
    <source>
        <dbReference type="EMBL" id="TPP45767.1"/>
    </source>
</evidence>
<dbReference type="VEuPathDB" id="TriTrypDB:LdCL_300025800"/>
<evidence type="ECO:0000256" key="2">
    <source>
        <dbReference type="ARBA" id="ARBA00022448"/>
    </source>
</evidence>
<dbReference type="Gene3D" id="3.80.10.10">
    <property type="entry name" value="Ribonuclease Inhibitor"/>
    <property type="match status" value="1"/>
</dbReference>
<comment type="caution">
    <text evidence="7">Lacks conserved residue(s) required for the propagation of feature annotation.</text>
</comment>
<dbReference type="Gene3D" id="2.60.120.380">
    <property type="match status" value="1"/>
</dbReference>
<dbReference type="VEuPathDB" id="TriTrypDB:LDHU3_30.2770"/>
<keyword evidence="4" id="KW-0249">Electron transport</keyword>
<comment type="caution">
    <text evidence="10">The sequence shown here is derived from an EMBL/GenBank/DDBJ whole genome shotgun (WGS) entry which is preliminary data.</text>
</comment>
<dbReference type="SMART" id="SM00665">
    <property type="entry name" value="B561"/>
    <property type="match status" value="1"/>
</dbReference>
<dbReference type="Gene3D" id="3.90.70.10">
    <property type="entry name" value="Cysteine proteinases"/>
    <property type="match status" value="1"/>
</dbReference>
<evidence type="ECO:0000256" key="4">
    <source>
        <dbReference type="ARBA" id="ARBA00022982"/>
    </source>
</evidence>
<evidence type="ECO:0000259" key="9">
    <source>
        <dbReference type="PROSITE" id="PS50203"/>
    </source>
</evidence>
<evidence type="ECO:0000256" key="5">
    <source>
        <dbReference type="ARBA" id="ARBA00022989"/>
    </source>
</evidence>
<gene>
    <name evidence="10" type="ORF">CGC21_35790</name>
</gene>
<dbReference type="EMBL" id="RHLC01000011">
    <property type="protein sequence ID" value="TPP45767.1"/>
    <property type="molecule type" value="Genomic_DNA"/>
</dbReference>
<dbReference type="InterPro" id="IPR038765">
    <property type="entry name" value="Papain-like_cys_pep_sf"/>
</dbReference>
<dbReference type="PANTHER" id="PTHR10183">
    <property type="entry name" value="CALPAIN"/>
    <property type="match status" value="1"/>
</dbReference>